<dbReference type="Pfam" id="PF13508">
    <property type="entry name" value="Acetyltransf_7"/>
    <property type="match status" value="1"/>
</dbReference>
<evidence type="ECO:0000313" key="5">
    <source>
        <dbReference type="Proteomes" id="UP001256711"/>
    </source>
</evidence>
<dbReference type="InterPro" id="IPR000182">
    <property type="entry name" value="GNAT_dom"/>
</dbReference>
<evidence type="ECO:0000256" key="1">
    <source>
        <dbReference type="ARBA" id="ARBA00022679"/>
    </source>
</evidence>
<dbReference type="EC" id="2.3.1.-" evidence="4"/>
<dbReference type="Gene3D" id="3.40.630.30">
    <property type="match status" value="1"/>
</dbReference>
<dbReference type="CDD" id="cd04301">
    <property type="entry name" value="NAT_SF"/>
    <property type="match status" value="1"/>
</dbReference>
<dbReference type="Proteomes" id="UP001256711">
    <property type="component" value="Unassembled WGS sequence"/>
</dbReference>
<gene>
    <name evidence="4" type="ORF">P7H43_00640</name>
</gene>
<name>A0AAW8TRS5_9ENTE</name>
<feature type="domain" description="N-acetyltransferase" evidence="3">
    <location>
        <begin position="5"/>
        <end position="145"/>
    </location>
</feature>
<dbReference type="EMBL" id="JARQBJ010000001">
    <property type="protein sequence ID" value="MDT2809006.1"/>
    <property type="molecule type" value="Genomic_DNA"/>
</dbReference>
<organism evidence="4 5">
    <name type="scientific">Enterococcus asini</name>
    <dbReference type="NCBI Taxonomy" id="57732"/>
    <lineage>
        <taxon>Bacteria</taxon>
        <taxon>Bacillati</taxon>
        <taxon>Bacillota</taxon>
        <taxon>Bacilli</taxon>
        <taxon>Lactobacillales</taxon>
        <taxon>Enterococcaceae</taxon>
        <taxon>Enterococcus</taxon>
    </lineage>
</organism>
<evidence type="ECO:0000259" key="3">
    <source>
        <dbReference type="PROSITE" id="PS51186"/>
    </source>
</evidence>
<dbReference type="PROSITE" id="PS51186">
    <property type="entry name" value="GNAT"/>
    <property type="match status" value="1"/>
</dbReference>
<evidence type="ECO:0000313" key="4">
    <source>
        <dbReference type="EMBL" id="MDT2809006.1"/>
    </source>
</evidence>
<keyword evidence="2 4" id="KW-0012">Acyltransferase</keyword>
<dbReference type="SUPFAM" id="SSF55729">
    <property type="entry name" value="Acyl-CoA N-acyltransferases (Nat)"/>
    <property type="match status" value="1"/>
</dbReference>
<keyword evidence="1 4" id="KW-0808">Transferase</keyword>
<reference evidence="4" key="1">
    <citation type="submission" date="2023-03" db="EMBL/GenBank/DDBJ databases">
        <authorList>
            <person name="Shen W."/>
            <person name="Cai J."/>
        </authorList>
    </citation>
    <scope>NUCLEOTIDE SEQUENCE</scope>
    <source>
        <strain evidence="4">B226-2</strain>
    </source>
</reference>
<comment type="caution">
    <text evidence="4">The sequence shown here is derived from an EMBL/GenBank/DDBJ whole genome shotgun (WGS) entry which is preliminary data.</text>
</comment>
<dbReference type="AlphaFoldDB" id="A0AAW8TRS5"/>
<dbReference type="GO" id="GO:0016747">
    <property type="term" value="F:acyltransferase activity, transferring groups other than amino-acyl groups"/>
    <property type="evidence" value="ECO:0007669"/>
    <property type="project" value="InterPro"/>
</dbReference>
<proteinExistence type="predicted"/>
<dbReference type="InterPro" id="IPR016181">
    <property type="entry name" value="Acyl_CoA_acyltransferase"/>
</dbReference>
<dbReference type="RefSeq" id="WP_311834816.1">
    <property type="nucleotide sequence ID" value="NZ_JARQBJ010000001.1"/>
</dbReference>
<evidence type="ECO:0000256" key="2">
    <source>
        <dbReference type="ARBA" id="ARBA00023315"/>
    </source>
</evidence>
<dbReference type="PANTHER" id="PTHR43800">
    <property type="entry name" value="PEPTIDYL-LYSINE N-ACETYLTRANSFERASE YJAB"/>
    <property type="match status" value="1"/>
</dbReference>
<protein>
    <submittedName>
        <fullName evidence="4">GNAT family N-acetyltransferase</fullName>
        <ecNumber evidence="4">2.3.1.-</ecNumber>
    </submittedName>
</protein>
<accession>A0AAW8TRS5</accession>
<dbReference type="PANTHER" id="PTHR43800:SF1">
    <property type="entry name" value="PEPTIDYL-LYSINE N-ACETYLTRANSFERASE YJAB"/>
    <property type="match status" value="1"/>
</dbReference>
<sequence length="147" mass="16969">MSDTLRQHPGTPDDYATLLALWERSVIATHDFLEEADRLFYKEQIPQYFGQVSLILWYDQERLIGFSGTHGQDLEMLFLEPAAIGHGYGSAILQWLVNHADIQRIDVNRQNKRAKDFYLAHGFQIVGESPKDGWGKPYPLLHLQRSE</sequence>